<keyword evidence="5" id="KW-1185">Reference proteome</keyword>
<feature type="domain" description="Methyltransferase" evidence="3">
    <location>
        <begin position="51"/>
        <end position="144"/>
    </location>
</feature>
<dbReference type="EMBL" id="JAFBEC010000018">
    <property type="protein sequence ID" value="MBM7634885.1"/>
    <property type="molecule type" value="Genomic_DNA"/>
</dbReference>
<evidence type="ECO:0000256" key="1">
    <source>
        <dbReference type="ARBA" id="ARBA00022603"/>
    </source>
</evidence>
<gene>
    <name evidence="4" type="ORF">JOD17_004012</name>
</gene>
<accession>A0ABS2PIL8</accession>
<keyword evidence="2 4" id="KW-0808">Transferase</keyword>
<name>A0ABS2PIL8_9BACL</name>
<dbReference type="Gene3D" id="3.40.50.150">
    <property type="entry name" value="Vaccinia Virus protein VP39"/>
    <property type="match status" value="1"/>
</dbReference>
<organism evidence="4 5">
    <name type="scientific">Geomicrobium sediminis</name>
    <dbReference type="NCBI Taxonomy" id="1347788"/>
    <lineage>
        <taxon>Bacteria</taxon>
        <taxon>Bacillati</taxon>
        <taxon>Bacillota</taxon>
        <taxon>Bacilli</taxon>
        <taxon>Bacillales</taxon>
        <taxon>Geomicrobium</taxon>
    </lineage>
</organism>
<protein>
    <submittedName>
        <fullName evidence="4">AdoMet-dependent methyltransferase</fullName>
        <ecNumber evidence="4">2.1.1.-</ecNumber>
    </submittedName>
</protein>
<keyword evidence="1 4" id="KW-0489">Methyltransferase</keyword>
<evidence type="ECO:0000259" key="3">
    <source>
        <dbReference type="Pfam" id="PF13649"/>
    </source>
</evidence>
<dbReference type="EC" id="2.1.1.-" evidence="4"/>
<dbReference type="PANTHER" id="PTHR43861">
    <property type="entry name" value="TRANS-ACONITATE 2-METHYLTRANSFERASE-RELATED"/>
    <property type="match status" value="1"/>
</dbReference>
<dbReference type="GO" id="GO:0032259">
    <property type="term" value="P:methylation"/>
    <property type="evidence" value="ECO:0007669"/>
    <property type="project" value="UniProtKB-KW"/>
</dbReference>
<reference evidence="4 5" key="1">
    <citation type="submission" date="2021-01" db="EMBL/GenBank/DDBJ databases">
        <title>Genomic Encyclopedia of Type Strains, Phase IV (KMG-IV): sequencing the most valuable type-strain genomes for metagenomic binning, comparative biology and taxonomic classification.</title>
        <authorList>
            <person name="Goeker M."/>
        </authorList>
    </citation>
    <scope>NUCLEOTIDE SEQUENCE [LARGE SCALE GENOMIC DNA]</scope>
    <source>
        <strain evidence="4 5">DSM 25540</strain>
    </source>
</reference>
<comment type="caution">
    <text evidence="4">The sequence shown here is derived from an EMBL/GenBank/DDBJ whole genome shotgun (WGS) entry which is preliminary data.</text>
</comment>
<evidence type="ECO:0000256" key="2">
    <source>
        <dbReference type="ARBA" id="ARBA00022679"/>
    </source>
</evidence>
<dbReference type="RefSeq" id="WP_204699638.1">
    <property type="nucleotide sequence ID" value="NZ_JAFBEC010000018.1"/>
</dbReference>
<dbReference type="Pfam" id="PF13649">
    <property type="entry name" value="Methyltransf_25"/>
    <property type="match status" value="1"/>
</dbReference>
<dbReference type="SUPFAM" id="SSF53335">
    <property type="entry name" value="S-adenosyl-L-methionine-dependent methyltransferases"/>
    <property type="match status" value="1"/>
</dbReference>
<dbReference type="PANTHER" id="PTHR43861:SF1">
    <property type="entry name" value="TRANS-ACONITATE 2-METHYLTRANSFERASE"/>
    <property type="match status" value="1"/>
</dbReference>
<sequence>MLNQKGFDLWADGYDHSVQLSEENDHYPFAGYKQILNAIYNEIMTKESLNILDIGFGTGVLTGKLYDAGHRITGLDFSDKMIQIAKEKMPNATLIQWDLTNGFPDQILTEKYDYIVSTYALHHFTDAYKVQLLEQMLPMLTKEGKLLIGDVSFQTEEDHNRCRDRYKDVWDHDEFYFVVEGIKRRFSANVHVDYEQISHCGGVYVVTPQS</sequence>
<proteinExistence type="predicted"/>
<dbReference type="InterPro" id="IPR041698">
    <property type="entry name" value="Methyltransf_25"/>
</dbReference>
<dbReference type="Proteomes" id="UP000741863">
    <property type="component" value="Unassembled WGS sequence"/>
</dbReference>
<dbReference type="GO" id="GO:0008168">
    <property type="term" value="F:methyltransferase activity"/>
    <property type="evidence" value="ECO:0007669"/>
    <property type="project" value="UniProtKB-KW"/>
</dbReference>
<dbReference type="InterPro" id="IPR029063">
    <property type="entry name" value="SAM-dependent_MTases_sf"/>
</dbReference>
<evidence type="ECO:0000313" key="4">
    <source>
        <dbReference type="EMBL" id="MBM7634885.1"/>
    </source>
</evidence>
<evidence type="ECO:0000313" key="5">
    <source>
        <dbReference type="Proteomes" id="UP000741863"/>
    </source>
</evidence>
<dbReference type="CDD" id="cd02440">
    <property type="entry name" value="AdoMet_MTases"/>
    <property type="match status" value="1"/>
</dbReference>